<accession>A0A9N9H660</accession>
<feature type="region of interest" description="Disordered" evidence="1">
    <location>
        <begin position="1"/>
        <end position="24"/>
    </location>
</feature>
<organism evidence="2 3">
    <name type="scientific">Acaulospora morrowiae</name>
    <dbReference type="NCBI Taxonomy" id="94023"/>
    <lineage>
        <taxon>Eukaryota</taxon>
        <taxon>Fungi</taxon>
        <taxon>Fungi incertae sedis</taxon>
        <taxon>Mucoromycota</taxon>
        <taxon>Glomeromycotina</taxon>
        <taxon>Glomeromycetes</taxon>
        <taxon>Diversisporales</taxon>
        <taxon>Acaulosporaceae</taxon>
        <taxon>Acaulospora</taxon>
    </lineage>
</organism>
<reference evidence="2" key="1">
    <citation type="submission" date="2021-06" db="EMBL/GenBank/DDBJ databases">
        <authorList>
            <person name="Kallberg Y."/>
            <person name="Tangrot J."/>
            <person name="Rosling A."/>
        </authorList>
    </citation>
    <scope>NUCLEOTIDE SEQUENCE</scope>
    <source>
        <strain evidence="2">CL551</strain>
    </source>
</reference>
<dbReference type="AlphaFoldDB" id="A0A9N9H660"/>
<comment type="caution">
    <text evidence="2">The sequence shown here is derived from an EMBL/GenBank/DDBJ whole genome shotgun (WGS) entry which is preliminary data.</text>
</comment>
<keyword evidence="3" id="KW-1185">Reference proteome</keyword>
<dbReference type="EMBL" id="CAJVPV010010486">
    <property type="protein sequence ID" value="CAG8651716.1"/>
    <property type="molecule type" value="Genomic_DNA"/>
</dbReference>
<name>A0A9N9H660_9GLOM</name>
<protein>
    <submittedName>
        <fullName evidence="2">2207_t:CDS:1</fullName>
    </submittedName>
</protein>
<evidence type="ECO:0000313" key="3">
    <source>
        <dbReference type="Proteomes" id="UP000789342"/>
    </source>
</evidence>
<dbReference type="Proteomes" id="UP000789342">
    <property type="component" value="Unassembled WGS sequence"/>
</dbReference>
<evidence type="ECO:0000313" key="2">
    <source>
        <dbReference type="EMBL" id="CAG8651716.1"/>
    </source>
</evidence>
<sequence>MTGNGAPTSEVQFLKSDDTEMPSTPKILAMNSENVEALSDKMRVKEPKSSERNVNAIEAVKEPGKDGKLVTLDQAKECYYEKKRNDHQEDELRSTWYETAPASKKYNDKMRKSQRDLVVTEIHLERGECNKETELMERDCENGLDSRDKIVSINTIEPIKKKEGLKFDNRTWKNHYNTIQPISREPDGYCNNNDNTIFAKHDVRNKVVMVLTGDIIIGSCDDLGGPSEETNGGLIIGNGKYGDAHKLTVKRSDANGVRLGYRNDEEMVTNDPPDRNKVE</sequence>
<gene>
    <name evidence="2" type="ORF">AMORRO_LOCUS9995</name>
</gene>
<evidence type="ECO:0000256" key="1">
    <source>
        <dbReference type="SAM" id="MobiDB-lite"/>
    </source>
</evidence>
<proteinExistence type="predicted"/>
<feature type="compositionally biased region" description="Polar residues" evidence="1">
    <location>
        <begin position="1"/>
        <end position="11"/>
    </location>
</feature>